<accession>A0A6J4LWA4</accession>
<evidence type="ECO:0000313" key="1">
    <source>
        <dbReference type="EMBL" id="CAA9344017.1"/>
    </source>
</evidence>
<sequence>MLHRAYQMFPHSAAARGEDRDGAVTSQQRLLARLLKGAHW</sequence>
<name>A0A6J4LWA4_9ACTN</name>
<dbReference type="AlphaFoldDB" id="A0A6J4LWA4"/>
<proteinExistence type="predicted"/>
<dbReference type="EMBL" id="CADCUJ010000046">
    <property type="protein sequence ID" value="CAA9344017.1"/>
    <property type="molecule type" value="Genomic_DNA"/>
</dbReference>
<gene>
    <name evidence="1" type="ORF">AVDCRST_MAG72-1028</name>
</gene>
<reference evidence="1" key="1">
    <citation type="submission" date="2020-02" db="EMBL/GenBank/DDBJ databases">
        <authorList>
            <person name="Meier V. D."/>
        </authorList>
    </citation>
    <scope>NUCLEOTIDE SEQUENCE</scope>
    <source>
        <strain evidence="1">AVDCRST_MAG72</strain>
    </source>
</reference>
<protein>
    <submittedName>
        <fullName evidence="1">Uncharacterized protein</fullName>
    </submittedName>
</protein>
<organism evidence="1">
    <name type="scientific">uncultured Nocardioidaceae bacterium</name>
    <dbReference type="NCBI Taxonomy" id="253824"/>
    <lineage>
        <taxon>Bacteria</taxon>
        <taxon>Bacillati</taxon>
        <taxon>Actinomycetota</taxon>
        <taxon>Actinomycetes</taxon>
        <taxon>Propionibacteriales</taxon>
        <taxon>Nocardioidaceae</taxon>
        <taxon>environmental samples</taxon>
    </lineage>
</organism>